<dbReference type="Proteomes" id="UP001357485">
    <property type="component" value="Unassembled WGS sequence"/>
</dbReference>
<comment type="caution">
    <text evidence="1">The sequence shown here is derived from an EMBL/GenBank/DDBJ whole genome shotgun (WGS) entry which is preliminary data.</text>
</comment>
<keyword evidence="2" id="KW-1185">Reference proteome</keyword>
<proteinExistence type="predicted"/>
<evidence type="ECO:0000313" key="1">
    <source>
        <dbReference type="EMBL" id="KAK5296615.1"/>
    </source>
</evidence>
<protein>
    <submittedName>
        <fullName evidence="1">Uncharacterized protein</fullName>
    </submittedName>
</protein>
<reference evidence="1 2" key="1">
    <citation type="submission" date="2023-08" db="EMBL/GenBank/DDBJ databases">
        <title>Black Yeasts Isolated from many extreme environments.</title>
        <authorList>
            <person name="Coleine C."/>
            <person name="Stajich J.E."/>
            <person name="Selbmann L."/>
        </authorList>
    </citation>
    <scope>NUCLEOTIDE SEQUENCE [LARGE SCALE GENOMIC DNA]</scope>
    <source>
        <strain evidence="1 2">CCFEE 536</strain>
    </source>
</reference>
<accession>A0ABR0M8U3</accession>
<sequence length="104" mass="11773">MIAVQSLTGAWYRRIRDETDSLASYIPGIYPEELDPPAGYTVEFYQEYLQRQNLPSYFLAPGHIAMRQNNEEAEALGIVDQVNERLSAHPLFANGVPRNMLCIG</sequence>
<name>A0ABR0M8U3_9PEZI</name>
<gene>
    <name evidence="1" type="ORF">LTR16_000558</name>
</gene>
<evidence type="ECO:0000313" key="2">
    <source>
        <dbReference type="Proteomes" id="UP001357485"/>
    </source>
</evidence>
<dbReference type="EMBL" id="JAVRRA010000015">
    <property type="protein sequence ID" value="KAK5296615.1"/>
    <property type="molecule type" value="Genomic_DNA"/>
</dbReference>
<organism evidence="1 2">
    <name type="scientific">Cryomyces antarcticus</name>
    <dbReference type="NCBI Taxonomy" id="329879"/>
    <lineage>
        <taxon>Eukaryota</taxon>
        <taxon>Fungi</taxon>
        <taxon>Dikarya</taxon>
        <taxon>Ascomycota</taxon>
        <taxon>Pezizomycotina</taxon>
        <taxon>Dothideomycetes</taxon>
        <taxon>Dothideomycetes incertae sedis</taxon>
        <taxon>Cryomyces</taxon>
    </lineage>
</organism>